<dbReference type="RefSeq" id="WP_182350913.1">
    <property type="nucleotide sequence ID" value="NZ_JAJSPM010000001.1"/>
</dbReference>
<comment type="caution">
    <text evidence="2">The sequence shown here is derived from an EMBL/GenBank/DDBJ whole genome shotgun (WGS) entry which is preliminary data.</text>
</comment>
<accession>A0ABS8WWX7</accession>
<evidence type="ECO:0008006" key="4">
    <source>
        <dbReference type="Google" id="ProtNLM"/>
    </source>
</evidence>
<name>A0ABS8WWX7_9GAMM</name>
<gene>
    <name evidence="2" type="ORF">LXO92_01095</name>
</gene>
<feature type="compositionally biased region" description="Acidic residues" evidence="1">
    <location>
        <begin position="512"/>
        <end position="521"/>
    </location>
</feature>
<organism evidence="2 3">
    <name type="scientific">Legionella resiliens</name>
    <dbReference type="NCBI Taxonomy" id="2905958"/>
    <lineage>
        <taxon>Bacteria</taxon>
        <taxon>Pseudomonadati</taxon>
        <taxon>Pseudomonadota</taxon>
        <taxon>Gammaproteobacteria</taxon>
        <taxon>Legionellales</taxon>
        <taxon>Legionellaceae</taxon>
        <taxon>Legionella</taxon>
    </lineage>
</organism>
<feature type="region of interest" description="Disordered" evidence="1">
    <location>
        <begin position="507"/>
        <end position="528"/>
    </location>
</feature>
<evidence type="ECO:0000313" key="3">
    <source>
        <dbReference type="Proteomes" id="UP001320170"/>
    </source>
</evidence>
<reference evidence="2 3" key="1">
    <citation type="journal article" date="2024" name="Pathogens">
        <title>Characterization of a Novel Species of Legionella Isolated from a Healthcare Facility: Legionella resiliens sp. nov.</title>
        <authorList>
            <person name="Cristino S."/>
            <person name="Pascale M.R."/>
            <person name="Marino F."/>
            <person name="Derelitto C."/>
            <person name="Salaris S."/>
            <person name="Orsini M."/>
            <person name="Squarzoni S."/>
            <person name="Grottola A."/>
            <person name="Girolamini L."/>
        </authorList>
    </citation>
    <scope>NUCLEOTIDE SEQUENCE [LARGE SCALE GENOMIC DNA]</scope>
    <source>
        <strain evidence="2 3">8cVS16</strain>
    </source>
</reference>
<dbReference type="Proteomes" id="UP001320170">
    <property type="component" value="Unassembled WGS sequence"/>
</dbReference>
<evidence type="ECO:0000313" key="2">
    <source>
        <dbReference type="EMBL" id="MCE3530971.1"/>
    </source>
</evidence>
<proteinExistence type="predicted"/>
<keyword evidence="3" id="KW-1185">Reference proteome</keyword>
<evidence type="ECO:0000256" key="1">
    <source>
        <dbReference type="SAM" id="MobiDB-lite"/>
    </source>
</evidence>
<sequence length="528" mass="59974">MPFPKISAALNNCPLHAITPELVQEIYYFAKDEHYDNHHNDAYAVLKNNFAEFYGFDPHTFSWKHFAGILKQYNPYDIQILMGPVLRRFMAVQLNKPEIYTELAPGVHRVKEDVISEYTEIDPGTARFSSLDQHDVAILVCKPLGFSLKYIPQAGHGFEMTIDPDTPLPKPKLITICHTGSHLGAGHGGHWERTVNPLERIEYEGHKSTQLHHYVTFLGNDPQVNRAGFGFLREHVQLAARRLRGEKVDNELCTLYNAVTLIEKYLKNIQDMPQDVAIRLLRPALERNKYAREFIEHYQYDAHEFDPRIVDWLSAGSEFLKPVLSAGKEEIAKRLAEPPILIKPNQLPTPYGIKGERKFYKNLALLQNKITDLKERKDKALAEANGDESDEDYLALHNAWDCAQSLHRELKNKADLYFAAPDEASYAVFKRESLVLIRDAHRVLDAHRGWSEFLVNLALGVLTVGIGVGIKGLINWGFNNPFLFVHQTQSSQILDKIADVVVNKADPGNPIGEDDEGEDIANDFNSYS</sequence>
<dbReference type="EMBL" id="JAJTND010000001">
    <property type="protein sequence ID" value="MCE3530971.1"/>
    <property type="molecule type" value="Genomic_DNA"/>
</dbReference>
<protein>
    <recommendedName>
        <fullName evidence="4">Effector protein B, substrate of the Dot/Icm secretion system</fullName>
    </recommendedName>
</protein>